<reference evidence="7 8" key="1">
    <citation type="submission" date="2020-04" db="EMBL/GenBank/DDBJ databases">
        <authorList>
            <person name="De Canck E."/>
        </authorList>
    </citation>
    <scope>NUCLEOTIDE SEQUENCE [LARGE SCALE GENOMIC DNA]</scope>
    <source>
        <strain evidence="7 8">LMG 3431</strain>
    </source>
</reference>
<keyword evidence="8" id="KW-1185">Reference proteome</keyword>
<dbReference type="EMBL" id="CADIJX010000012">
    <property type="protein sequence ID" value="CAB3704601.1"/>
    <property type="molecule type" value="Genomic_DNA"/>
</dbReference>
<dbReference type="PANTHER" id="PTHR30055:SF234">
    <property type="entry name" value="HTH-TYPE TRANSCRIPTIONAL REGULATOR BETI"/>
    <property type="match status" value="1"/>
</dbReference>
<dbReference type="Pfam" id="PF00440">
    <property type="entry name" value="TetR_N"/>
    <property type="match status" value="1"/>
</dbReference>
<dbReference type="RefSeq" id="WP_175177849.1">
    <property type="nucleotide sequence ID" value="NZ_CADIJX010000012.1"/>
</dbReference>
<name>A0A6S7B9S5_9BURK</name>
<feature type="region of interest" description="Disordered" evidence="5">
    <location>
        <begin position="198"/>
        <end position="220"/>
    </location>
</feature>
<dbReference type="GO" id="GO:0003700">
    <property type="term" value="F:DNA-binding transcription factor activity"/>
    <property type="evidence" value="ECO:0007669"/>
    <property type="project" value="TreeGrafter"/>
</dbReference>
<dbReference type="AlphaFoldDB" id="A0A6S7B9S5"/>
<dbReference type="InterPro" id="IPR050109">
    <property type="entry name" value="HTH-type_TetR-like_transc_reg"/>
</dbReference>
<accession>A0A6S7B9S5</accession>
<dbReference type="SUPFAM" id="SSF46689">
    <property type="entry name" value="Homeodomain-like"/>
    <property type="match status" value="1"/>
</dbReference>
<organism evidence="7 8">
    <name type="scientific">Achromobacter pestifer</name>
    <dbReference type="NCBI Taxonomy" id="1353889"/>
    <lineage>
        <taxon>Bacteria</taxon>
        <taxon>Pseudomonadati</taxon>
        <taxon>Pseudomonadota</taxon>
        <taxon>Betaproteobacteria</taxon>
        <taxon>Burkholderiales</taxon>
        <taxon>Alcaligenaceae</taxon>
        <taxon>Achromobacter</taxon>
    </lineage>
</organism>
<dbReference type="Proteomes" id="UP000494108">
    <property type="component" value="Unassembled WGS sequence"/>
</dbReference>
<dbReference type="PROSITE" id="PS50977">
    <property type="entry name" value="HTH_TETR_2"/>
    <property type="match status" value="1"/>
</dbReference>
<feature type="DNA-binding region" description="H-T-H motif" evidence="4">
    <location>
        <begin position="28"/>
        <end position="47"/>
    </location>
</feature>
<dbReference type="PANTHER" id="PTHR30055">
    <property type="entry name" value="HTH-TYPE TRANSCRIPTIONAL REGULATOR RUTR"/>
    <property type="match status" value="1"/>
</dbReference>
<dbReference type="GO" id="GO:0000976">
    <property type="term" value="F:transcription cis-regulatory region binding"/>
    <property type="evidence" value="ECO:0007669"/>
    <property type="project" value="TreeGrafter"/>
</dbReference>
<evidence type="ECO:0000256" key="5">
    <source>
        <dbReference type="SAM" id="MobiDB-lite"/>
    </source>
</evidence>
<keyword evidence="3" id="KW-0804">Transcription</keyword>
<keyword evidence="2 4" id="KW-0238">DNA-binding</keyword>
<evidence type="ECO:0000313" key="8">
    <source>
        <dbReference type="Proteomes" id="UP000494108"/>
    </source>
</evidence>
<keyword evidence="1" id="KW-0805">Transcription regulation</keyword>
<evidence type="ECO:0000256" key="4">
    <source>
        <dbReference type="PROSITE-ProRule" id="PRU00335"/>
    </source>
</evidence>
<protein>
    <recommendedName>
        <fullName evidence="6">HTH tetR-type domain-containing protein</fullName>
    </recommendedName>
</protein>
<gene>
    <name evidence="7" type="ORF">LMG3431_05619</name>
</gene>
<evidence type="ECO:0000256" key="2">
    <source>
        <dbReference type="ARBA" id="ARBA00023125"/>
    </source>
</evidence>
<dbReference type="InterPro" id="IPR009057">
    <property type="entry name" value="Homeodomain-like_sf"/>
</dbReference>
<evidence type="ECO:0000256" key="3">
    <source>
        <dbReference type="ARBA" id="ARBA00023163"/>
    </source>
</evidence>
<dbReference type="InterPro" id="IPR001647">
    <property type="entry name" value="HTH_TetR"/>
</dbReference>
<evidence type="ECO:0000259" key="6">
    <source>
        <dbReference type="PROSITE" id="PS50977"/>
    </source>
</evidence>
<sequence length="220" mass="24155">MSRRANTERQILQALEAQILDTGMGGVGINAIAKRAGVSKELIYRYFDGMPGLLLAWMQEQDFWTRNPGLLVADETSQRTPGDLVLSMLRAQIDTLAGNETLREVRRWELIELNDVTASLAERREKAAHSFIDHVDGLTPDLDAPAIVGVMLAGVLYLTLRAKTASHFLGLPLHESEGWQRIDQALAYLVARSFPDALNDQPAKDADTPPGGRTPADPDA</sequence>
<dbReference type="Gene3D" id="1.10.357.10">
    <property type="entry name" value="Tetracycline Repressor, domain 2"/>
    <property type="match status" value="1"/>
</dbReference>
<evidence type="ECO:0000256" key="1">
    <source>
        <dbReference type="ARBA" id="ARBA00023015"/>
    </source>
</evidence>
<proteinExistence type="predicted"/>
<evidence type="ECO:0000313" key="7">
    <source>
        <dbReference type="EMBL" id="CAB3704601.1"/>
    </source>
</evidence>
<feature type="domain" description="HTH tetR-type" evidence="6">
    <location>
        <begin position="5"/>
        <end position="65"/>
    </location>
</feature>